<dbReference type="Gene3D" id="3.80.10.10">
    <property type="entry name" value="Ribonuclease Inhibitor"/>
    <property type="match status" value="2"/>
</dbReference>
<dbReference type="Pfam" id="PF23598">
    <property type="entry name" value="LRR_14"/>
    <property type="match status" value="1"/>
</dbReference>
<keyword evidence="4" id="KW-0520">NAD</keyword>
<dbReference type="AlphaFoldDB" id="A0A6N2M5U8"/>
<dbReference type="Gene3D" id="3.40.50.10140">
    <property type="entry name" value="Toll/interleukin-1 receptor homology (TIR) domain"/>
    <property type="match status" value="1"/>
</dbReference>
<dbReference type="InterPro" id="IPR000157">
    <property type="entry name" value="TIR_dom"/>
</dbReference>
<dbReference type="PROSITE" id="PS50104">
    <property type="entry name" value="TIR"/>
    <property type="match status" value="1"/>
</dbReference>
<dbReference type="GO" id="GO:0007165">
    <property type="term" value="P:signal transduction"/>
    <property type="evidence" value="ECO:0007669"/>
    <property type="project" value="InterPro"/>
</dbReference>
<dbReference type="GO" id="GO:0006952">
    <property type="term" value="P:defense response"/>
    <property type="evidence" value="ECO:0007669"/>
    <property type="project" value="UniProtKB-KW"/>
</dbReference>
<dbReference type="InterPro" id="IPR042197">
    <property type="entry name" value="Apaf_helical"/>
</dbReference>
<dbReference type="SUPFAM" id="SSF52540">
    <property type="entry name" value="P-loop containing nucleoside triphosphate hydrolases"/>
    <property type="match status" value="1"/>
</dbReference>
<dbReference type="InterPro" id="IPR036390">
    <property type="entry name" value="WH_DNA-bd_sf"/>
</dbReference>
<dbReference type="Pfam" id="PF23282">
    <property type="entry name" value="WHD_ROQ1"/>
    <property type="match status" value="1"/>
</dbReference>
<dbReference type="GO" id="GO:0051707">
    <property type="term" value="P:response to other organism"/>
    <property type="evidence" value="ECO:0007669"/>
    <property type="project" value="UniProtKB-ARBA"/>
</dbReference>
<evidence type="ECO:0000256" key="3">
    <source>
        <dbReference type="ARBA" id="ARBA00022821"/>
    </source>
</evidence>
<dbReference type="InterPro" id="IPR035897">
    <property type="entry name" value="Toll_tir_struct_dom_sf"/>
</dbReference>
<dbReference type="SUPFAM" id="SSF52200">
    <property type="entry name" value="Toll/Interleukin receptor TIR domain"/>
    <property type="match status" value="1"/>
</dbReference>
<dbReference type="Pfam" id="PF00931">
    <property type="entry name" value="NB-ARC"/>
    <property type="match status" value="1"/>
</dbReference>
<evidence type="ECO:0000313" key="6">
    <source>
        <dbReference type="EMBL" id="VFU48979.1"/>
    </source>
</evidence>
<reference evidence="6" key="1">
    <citation type="submission" date="2019-03" db="EMBL/GenBank/DDBJ databases">
        <authorList>
            <person name="Mank J."/>
            <person name="Almeida P."/>
        </authorList>
    </citation>
    <scope>NUCLEOTIDE SEQUENCE</scope>
    <source>
        <strain evidence="6">78183</strain>
    </source>
</reference>
<dbReference type="InterPro" id="IPR003591">
    <property type="entry name" value="Leu-rich_rpt_typical-subtyp"/>
</dbReference>
<dbReference type="Gene3D" id="1.10.8.430">
    <property type="entry name" value="Helical domain of apoptotic protease-activating factors"/>
    <property type="match status" value="1"/>
</dbReference>
<dbReference type="Pfam" id="PF01582">
    <property type="entry name" value="TIR"/>
    <property type="match status" value="1"/>
</dbReference>
<feature type="domain" description="TIR" evidence="5">
    <location>
        <begin position="13"/>
        <end position="180"/>
    </location>
</feature>
<dbReference type="InterPro" id="IPR027417">
    <property type="entry name" value="P-loop_NTPase"/>
</dbReference>
<dbReference type="EMBL" id="CAADRP010001707">
    <property type="protein sequence ID" value="VFU48979.1"/>
    <property type="molecule type" value="Genomic_DNA"/>
</dbReference>
<dbReference type="InterPro" id="IPR001611">
    <property type="entry name" value="Leu-rich_rpt"/>
</dbReference>
<dbReference type="InterPro" id="IPR058192">
    <property type="entry name" value="WHD_ROQ1-like"/>
</dbReference>
<dbReference type="InterPro" id="IPR002182">
    <property type="entry name" value="NB-ARC"/>
</dbReference>
<dbReference type="SUPFAM" id="SSF52058">
    <property type="entry name" value="L domain-like"/>
    <property type="match status" value="1"/>
</dbReference>
<evidence type="ECO:0000256" key="2">
    <source>
        <dbReference type="ARBA" id="ARBA00022737"/>
    </source>
</evidence>
<keyword evidence="3" id="KW-0611">Plant defense</keyword>
<organism evidence="6">
    <name type="scientific">Salix viminalis</name>
    <name type="common">Common osier</name>
    <name type="synonym">Basket willow</name>
    <dbReference type="NCBI Taxonomy" id="40686"/>
    <lineage>
        <taxon>Eukaryota</taxon>
        <taxon>Viridiplantae</taxon>
        <taxon>Streptophyta</taxon>
        <taxon>Embryophyta</taxon>
        <taxon>Tracheophyta</taxon>
        <taxon>Spermatophyta</taxon>
        <taxon>Magnoliopsida</taxon>
        <taxon>eudicotyledons</taxon>
        <taxon>Gunneridae</taxon>
        <taxon>Pentapetalae</taxon>
        <taxon>rosids</taxon>
        <taxon>fabids</taxon>
        <taxon>Malpighiales</taxon>
        <taxon>Salicaceae</taxon>
        <taxon>Saliceae</taxon>
        <taxon>Salix</taxon>
    </lineage>
</organism>
<dbReference type="InterPro" id="IPR032675">
    <property type="entry name" value="LRR_dom_sf"/>
</dbReference>
<proteinExistence type="predicted"/>
<keyword evidence="2" id="KW-0677">Repeat</keyword>
<dbReference type="Gene3D" id="3.40.50.300">
    <property type="entry name" value="P-loop containing nucleotide triphosphate hydrolases"/>
    <property type="match status" value="1"/>
</dbReference>
<dbReference type="PROSITE" id="PS51450">
    <property type="entry name" value="LRR"/>
    <property type="match status" value="1"/>
</dbReference>
<dbReference type="PANTHER" id="PTHR11017">
    <property type="entry name" value="LEUCINE-RICH REPEAT-CONTAINING PROTEIN"/>
    <property type="match status" value="1"/>
</dbReference>
<dbReference type="SMART" id="SM00369">
    <property type="entry name" value="LRR_TYP"/>
    <property type="match status" value="2"/>
</dbReference>
<dbReference type="SMART" id="SM00255">
    <property type="entry name" value="TIR"/>
    <property type="match status" value="1"/>
</dbReference>
<dbReference type="PANTHER" id="PTHR11017:SF271">
    <property type="entry name" value="DISEASE RESISTANCE PROTEIN (TIR-NBS-LRR CLASS) FAMILY"/>
    <property type="match status" value="1"/>
</dbReference>
<keyword evidence="1" id="KW-0433">Leucine-rich repeat</keyword>
<dbReference type="InterPro" id="IPR044974">
    <property type="entry name" value="Disease_R_plants"/>
</dbReference>
<dbReference type="SUPFAM" id="SSF46785">
    <property type="entry name" value="Winged helix' DNA-binding domain"/>
    <property type="match status" value="1"/>
</dbReference>
<dbReference type="InterPro" id="IPR055414">
    <property type="entry name" value="LRR_R13L4/SHOC2-like"/>
</dbReference>
<sequence>MTEPKSSCSRPIGAYDVFLSFRGEDNRKNFTDHLYTALVQAGIHTFRDQNEIPRGEEISKSLHKAIQESKISVVVFSKGYASSRWCLDELVEILESKNRKTDQIILPIFYDINPSELRKQTGSFAKTFHGHEAAFTEKVKEWTKALEEAGNLSGWNLNDMENGHESKFIQEIVKDVLNKLDPTYVNVATHLVGIDPLVLTISDFLSTATDVVCIVGIHGMPGIGKTTIAKAVFNQLCYRFEGSCFLSNINEISEQSNGLALLQEQLLHDILKQSVVNINNVDRGVVLIKERICHKRVLIVVDDVSHQNQLNALMGERSWFGPGSRVVITTKDEHLLLKVDRTYRVEELKRDESLQLFSWHAFGDTKPTKDYVELCDDVVDYCGGLPLALEVLGSCLSGKNKARWKSVIDKLRKIPNREIQKKLQISFDTLDGRELKNTFLDIACFFIGRNKEYVAKVLEARCGYNPEDDLGTLSERSLIKVDAFGNISMHDQLRDMGRDIIHEESPGHPGKRSRIWQHKDAWNVLNKHTGMEVVEGLALDARASEDKSLSTRSFTKMKCLKLLQINGVHLTGPFKLLPEELIWICWLQFPLKYFPCDLMLSNLVVLDLQYSNIKELWREKKILNKLKILNLSHSKHLIKTPNLHSSSLEKLMLEGCSSLVEVHQSVGHLKSLVSLNLKGCWRIKILPESICDVKSLERLNISGCSQLEKLPERMGDIESLTELLADEIQNEQFLSSIGHLKYVRKLSVRVFNFNQDSVLSTSCPSPISRWISPSVLNVKAFLPTSFIDWRSVKHLILDTCGLSESATNCVYFGGLSSLEELDLSGNKFLSLPSGIGVLTKLQCLRVDDCSNLLSISELPSSLEILHADSCTSMKRVSMPIHSKTNPVLCLEWCENLIEIQGMEGLSNHGWVIFSRGCLDLSNNSMKSFFEALRNGGYGYQINFIGCKVPNWFSFHGEGSSLSFHVPPVFQGLVLWFALEDAVIVKGWIRYVSISEMEMEEYGGDEEWELCVDLTGTDNGVKECGVHVIAEMSSFEESEVGRDRVKSAPYHSFHGSISSSTMEQWINYLLTEFPLSRMVLVRKFSPDFISFEISKLYALFRFMIS</sequence>
<dbReference type="PRINTS" id="PR00364">
    <property type="entry name" value="DISEASERSIST"/>
</dbReference>
<evidence type="ECO:0000259" key="5">
    <source>
        <dbReference type="PROSITE" id="PS50104"/>
    </source>
</evidence>
<dbReference type="GO" id="GO:0043531">
    <property type="term" value="F:ADP binding"/>
    <property type="evidence" value="ECO:0007669"/>
    <property type="project" value="InterPro"/>
</dbReference>
<evidence type="ECO:0000256" key="4">
    <source>
        <dbReference type="ARBA" id="ARBA00023027"/>
    </source>
</evidence>
<protein>
    <recommendedName>
        <fullName evidence="5">TIR domain-containing protein</fullName>
    </recommendedName>
</protein>
<gene>
    <name evidence="6" type="ORF">SVIM_LOCUS322368</name>
</gene>
<evidence type="ECO:0000256" key="1">
    <source>
        <dbReference type="ARBA" id="ARBA00022614"/>
    </source>
</evidence>
<accession>A0A6N2M5U8</accession>
<dbReference type="FunFam" id="3.40.50.10140:FF:000007">
    <property type="entry name" value="Disease resistance protein (TIR-NBS-LRR class)"/>
    <property type="match status" value="1"/>
</dbReference>
<name>A0A6N2M5U8_SALVM</name>